<dbReference type="Pfam" id="PF00126">
    <property type="entry name" value="HTH_1"/>
    <property type="match status" value="1"/>
</dbReference>
<evidence type="ECO:0000256" key="4">
    <source>
        <dbReference type="ARBA" id="ARBA00023163"/>
    </source>
</evidence>
<dbReference type="RefSeq" id="WP_106358443.1">
    <property type="nucleotide sequence ID" value="NZ_JBHOGK010000003.1"/>
</dbReference>
<sequence>MDRRIKFRHLEAFTHIARAKSLKRAAEQLHLTQPAISKTLKDLEVIIGKQLMDRGRAGVRLTPEGEVFLTFAEQSMQALQTGLSSVASIGAGGNPTLTVGALPSVASQLLPWAVQDFRQKSPGTVVQLLEGPHEYMTDRLRAGALDLAVGRLGRPESMVGLSFTQLYSEEVVIVVAPNHPLAGATQLEQLDGFPIVYPPQAAAIRPLVAGKLIASGLPLFNNRIESASGEFGRAMALGNAQAIWFISHGVVANDLESGRLVAIDIDMSATTGAIGVMARSEEVPSAIAHLFRQSLLDYVQRP</sequence>
<evidence type="ECO:0000256" key="2">
    <source>
        <dbReference type="ARBA" id="ARBA00023015"/>
    </source>
</evidence>
<accession>A0A2T0VWT3</accession>
<dbReference type="PANTHER" id="PTHR30419">
    <property type="entry name" value="HTH-TYPE TRANSCRIPTIONAL REGULATOR YBHD"/>
    <property type="match status" value="1"/>
</dbReference>
<evidence type="ECO:0000256" key="1">
    <source>
        <dbReference type="ARBA" id="ARBA00009437"/>
    </source>
</evidence>
<dbReference type="PROSITE" id="PS50931">
    <property type="entry name" value="HTH_LYSR"/>
    <property type="match status" value="1"/>
</dbReference>
<reference evidence="6 7" key="1">
    <citation type="submission" date="2018-03" db="EMBL/GenBank/DDBJ databases">
        <title>Genomic Encyclopedia of Archaeal and Bacterial Type Strains, Phase II (KMG-II): from individual species to whole genera.</title>
        <authorList>
            <person name="Goeker M."/>
        </authorList>
    </citation>
    <scope>NUCLEOTIDE SEQUENCE [LARGE SCALE GENOMIC DNA]</scope>
    <source>
        <strain evidence="6 7">DSM 101533</strain>
    </source>
</reference>
<dbReference type="AlphaFoldDB" id="A0A2T0VWT3"/>
<evidence type="ECO:0000313" key="7">
    <source>
        <dbReference type="Proteomes" id="UP000238007"/>
    </source>
</evidence>
<dbReference type="GO" id="GO:0019619">
    <property type="term" value="P:3,4-dihydroxybenzoate catabolic process"/>
    <property type="evidence" value="ECO:0007669"/>
    <property type="project" value="InterPro"/>
</dbReference>
<evidence type="ECO:0000256" key="3">
    <source>
        <dbReference type="ARBA" id="ARBA00023125"/>
    </source>
</evidence>
<dbReference type="InterPro" id="IPR036388">
    <property type="entry name" value="WH-like_DNA-bd_sf"/>
</dbReference>
<dbReference type="PANTHER" id="PTHR30419:SF8">
    <property type="entry name" value="NITROGEN ASSIMILATION TRANSCRIPTIONAL ACTIVATOR-RELATED"/>
    <property type="match status" value="1"/>
</dbReference>
<dbReference type="Pfam" id="PF03466">
    <property type="entry name" value="LysR_substrate"/>
    <property type="match status" value="1"/>
</dbReference>
<dbReference type="SUPFAM" id="SSF53850">
    <property type="entry name" value="Periplasmic binding protein-like II"/>
    <property type="match status" value="1"/>
</dbReference>
<dbReference type="GO" id="GO:0003700">
    <property type="term" value="F:DNA-binding transcription factor activity"/>
    <property type="evidence" value="ECO:0007669"/>
    <property type="project" value="InterPro"/>
</dbReference>
<dbReference type="GO" id="GO:0045893">
    <property type="term" value="P:positive regulation of DNA-templated transcription"/>
    <property type="evidence" value="ECO:0007669"/>
    <property type="project" value="InterPro"/>
</dbReference>
<dbReference type="NCBIfam" id="TIGR02424">
    <property type="entry name" value="TF_pcaQ"/>
    <property type="match status" value="1"/>
</dbReference>
<gene>
    <name evidence="6" type="ORF">CLV80_109138</name>
</gene>
<dbReference type="Gene3D" id="3.40.190.290">
    <property type="match status" value="1"/>
</dbReference>
<dbReference type="InterPro" id="IPR005119">
    <property type="entry name" value="LysR_subst-bd"/>
</dbReference>
<keyword evidence="3" id="KW-0238">DNA-binding</keyword>
<dbReference type="InterPro" id="IPR012787">
    <property type="entry name" value="TF_PcaQ"/>
</dbReference>
<dbReference type="InterPro" id="IPR050950">
    <property type="entry name" value="HTH-type_LysR_regulators"/>
</dbReference>
<dbReference type="PRINTS" id="PR00039">
    <property type="entry name" value="HTHLYSR"/>
</dbReference>
<dbReference type="FunFam" id="1.10.10.10:FF:000001">
    <property type="entry name" value="LysR family transcriptional regulator"/>
    <property type="match status" value="1"/>
</dbReference>
<name>A0A2T0VWT3_9RHOB</name>
<dbReference type="SUPFAM" id="SSF46785">
    <property type="entry name" value="Winged helix' DNA-binding domain"/>
    <property type="match status" value="1"/>
</dbReference>
<dbReference type="GO" id="GO:0003677">
    <property type="term" value="F:DNA binding"/>
    <property type="evidence" value="ECO:0007669"/>
    <property type="project" value="UniProtKB-KW"/>
</dbReference>
<proteinExistence type="inferred from homology"/>
<dbReference type="GO" id="GO:0005829">
    <property type="term" value="C:cytosol"/>
    <property type="evidence" value="ECO:0007669"/>
    <property type="project" value="TreeGrafter"/>
</dbReference>
<keyword evidence="4" id="KW-0804">Transcription</keyword>
<keyword evidence="2" id="KW-0805">Transcription regulation</keyword>
<keyword evidence="7" id="KW-1185">Reference proteome</keyword>
<dbReference type="Proteomes" id="UP000238007">
    <property type="component" value="Unassembled WGS sequence"/>
</dbReference>
<dbReference type="EMBL" id="PVTP01000009">
    <property type="protein sequence ID" value="PRY76338.1"/>
    <property type="molecule type" value="Genomic_DNA"/>
</dbReference>
<dbReference type="Gene3D" id="1.10.10.10">
    <property type="entry name" value="Winged helix-like DNA-binding domain superfamily/Winged helix DNA-binding domain"/>
    <property type="match status" value="1"/>
</dbReference>
<comment type="caution">
    <text evidence="6">The sequence shown here is derived from an EMBL/GenBank/DDBJ whole genome shotgun (WGS) entry which is preliminary data.</text>
</comment>
<evidence type="ECO:0000259" key="5">
    <source>
        <dbReference type="PROSITE" id="PS50931"/>
    </source>
</evidence>
<dbReference type="OrthoDB" id="9814165at2"/>
<feature type="domain" description="HTH lysR-type" evidence="5">
    <location>
        <begin position="5"/>
        <end position="62"/>
    </location>
</feature>
<evidence type="ECO:0000313" key="6">
    <source>
        <dbReference type="EMBL" id="PRY76338.1"/>
    </source>
</evidence>
<dbReference type="InterPro" id="IPR036390">
    <property type="entry name" value="WH_DNA-bd_sf"/>
</dbReference>
<protein>
    <submittedName>
        <fullName evidence="6">LysR family pca operon transcriptional activator</fullName>
    </submittedName>
</protein>
<comment type="similarity">
    <text evidence="1">Belongs to the LysR transcriptional regulatory family.</text>
</comment>
<organism evidence="6 7">
    <name type="scientific">Yoonia maritima</name>
    <dbReference type="NCBI Taxonomy" id="1435347"/>
    <lineage>
        <taxon>Bacteria</taxon>
        <taxon>Pseudomonadati</taxon>
        <taxon>Pseudomonadota</taxon>
        <taxon>Alphaproteobacteria</taxon>
        <taxon>Rhodobacterales</taxon>
        <taxon>Paracoccaceae</taxon>
        <taxon>Yoonia</taxon>
    </lineage>
</organism>
<dbReference type="InterPro" id="IPR000847">
    <property type="entry name" value="LysR_HTH_N"/>
</dbReference>